<accession>A0A150NYC4</accession>
<protein>
    <submittedName>
        <fullName evidence="1">Uncharacterized protein</fullName>
    </submittedName>
</protein>
<dbReference type="AlphaFoldDB" id="A0A150NYC4"/>
<organism evidence="1 2">
    <name type="scientific">Sorangium cellulosum</name>
    <name type="common">Polyangium cellulosum</name>
    <dbReference type="NCBI Taxonomy" id="56"/>
    <lineage>
        <taxon>Bacteria</taxon>
        <taxon>Pseudomonadati</taxon>
        <taxon>Myxococcota</taxon>
        <taxon>Polyangia</taxon>
        <taxon>Polyangiales</taxon>
        <taxon>Polyangiaceae</taxon>
        <taxon>Sorangium</taxon>
    </lineage>
</organism>
<comment type="caution">
    <text evidence="1">The sequence shown here is derived from an EMBL/GenBank/DDBJ whole genome shotgun (WGS) entry which is preliminary data.</text>
</comment>
<dbReference type="EMBL" id="JELX01004600">
    <property type="protein sequence ID" value="KYF46776.1"/>
    <property type="molecule type" value="Genomic_DNA"/>
</dbReference>
<dbReference type="Proteomes" id="UP000075604">
    <property type="component" value="Unassembled WGS sequence"/>
</dbReference>
<name>A0A150NYC4_SORCE</name>
<proteinExistence type="predicted"/>
<gene>
    <name evidence="1" type="ORF">BE04_15280</name>
</gene>
<sequence length="72" mass="7670">MRRRGDSRPSSTFGATFDIAESATADAIHGKRPLTETDASPQSALVDSDAFPSDLAKRENVRVFALSRACSG</sequence>
<evidence type="ECO:0000313" key="1">
    <source>
        <dbReference type="EMBL" id="KYF46776.1"/>
    </source>
</evidence>
<evidence type="ECO:0000313" key="2">
    <source>
        <dbReference type="Proteomes" id="UP000075604"/>
    </source>
</evidence>
<reference evidence="1 2" key="1">
    <citation type="submission" date="2014-02" db="EMBL/GenBank/DDBJ databases">
        <title>The small core and large imbalanced accessory genome model reveals a collaborative survival strategy of Sorangium cellulosum strains in nature.</title>
        <authorList>
            <person name="Han K."/>
            <person name="Peng R."/>
            <person name="Blom J."/>
            <person name="Li Y.-Z."/>
        </authorList>
    </citation>
    <scope>NUCLEOTIDE SEQUENCE [LARGE SCALE GENOMIC DNA]</scope>
    <source>
        <strain evidence="1 2">So0157-18</strain>
    </source>
</reference>